<organism evidence="8 9">
    <name type="scientific">Hyaloscypha variabilis (strain UAMH 11265 / GT02V1 / F)</name>
    <name type="common">Meliniomyces variabilis</name>
    <dbReference type="NCBI Taxonomy" id="1149755"/>
    <lineage>
        <taxon>Eukaryota</taxon>
        <taxon>Fungi</taxon>
        <taxon>Dikarya</taxon>
        <taxon>Ascomycota</taxon>
        <taxon>Pezizomycotina</taxon>
        <taxon>Leotiomycetes</taxon>
        <taxon>Helotiales</taxon>
        <taxon>Hyaloscyphaceae</taxon>
        <taxon>Hyaloscypha</taxon>
        <taxon>Hyaloscypha variabilis</taxon>
    </lineage>
</organism>
<dbReference type="InterPro" id="IPR016166">
    <property type="entry name" value="FAD-bd_PCMH"/>
</dbReference>
<evidence type="ECO:0000256" key="3">
    <source>
        <dbReference type="ARBA" id="ARBA00022692"/>
    </source>
</evidence>
<evidence type="ECO:0000259" key="7">
    <source>
        <dbReference type="PROSITE" id="PS51387"/>
    </source>
</evidence>
<keyword evidence="6" id="KW-0472">Membrane</keyword>
<evidence type="ECO:0000313" key="9">
    <source>
        <dbReference type="Proteomes" id="UP000235786"/>
    </source>
</evidence>
<evidence type="ECO:0000256" key="1">
    <source>
        <dbReference type="ARBA" id="ARBA00004167"/>
    </source>
</evidence>
<dbReference type="EMBL" id="KZ613937">
    <property type="protein sequence ID" value="PMD48963.1"/>
    <property type="molecule type" value="Genomic_DNA"/>
</dbReference>
<dbReference type="InterPro" id="IPR040165">
    <property type="entry name" value="Diminuto-like"/>
</dbReference>
<dbReference type="PROSITE" id="PS51387">
    <property type="entry name" value="FAD_PCMH"/>
    <property type="match status" value="1"/>
</dbReference>
<sequence>MEAHQSAVAHLSEEITRFYTSETPFWIYHGSTNCTRQISLDRSTIVDTSNLNHVLKIDPKRMVVLAEPNVPMDLLVQTTLKHGLIPPVVPEFPGITVGGAFSGTSGESSSFKYGYFDRIVNSIEIILANGEITTASQTGERNDLFNGTAGAFGTLGVLTLLEIQLIPAKRYVALTYIPVEDTKDAITTLRECVAAEKQPVDFVDGIQFSKDSGVVCVGRMTDTCNHTPQTFSGAWDPWFYMHAQSRCSSGSKEAPLTDTIPLQDYIFRYDRGAFWMGKYYPLFPFSFLNNTFSRWFWDSFLHTRVLFQSMHISNRSQKFIIQDLGLPLGIYPLWLCPLRIWRDVNFQRLRKGGNGDQLELAINVGVWGPGPDNFREFVDENRRLERRLGELGGRKWLYAHTYYTEEEFWQLYSKVEYEGLRRKYCAETLPNIYTKVKSTEVEFPRQDLKATWHGLYGHLLGYKVQYLLSGKKGKGD</sequence>
<evidence type="ECO:0000256" key="6">
    <source>
        <dbReference type="ARBA" id="ARBA00023136"/>
    </source>
</evidence>
<dbReference type="PANTHER" id="PTHR10801:SF0">
    <property type="entry name" value="DELTA(24)-STEROL REDUCTASE"/>
    <property type="match status" value="1"/>
</dbReference>
<comment type="subcellular location">
    <subcellularLocation>
        <location evidence="1">Membrane</location>
        <topology evidence="1">Single-pass membrane protein</topology>
    </subcellularLocation>
</comment>
<dbReference type="GO" id="GO:0008202">
    <property type="term" value="P:steroid metabolic process"/>
    <property type="evidence" value="ECO:0007669"/>
    <property type="project" value="TreeGrafter"/>
</dbReference>
<dbReference type="InterPro" id="IPR016169">
    <property type="entry name" value="FAD-bd_PCMH_sub2"/>
</dbReference>
<dbReference type="STRING" id="1149755.A0A2J6SDX3"/>
<dbReference type="EC" id="1.3.1.72" evidence="2"/>
<dbReference type="GO" id="GO:0016020">
    <property type="term" value="C:membrane"/>
    <property type="evidence" value="ECO:0007669"/>
    <property type="project" value="UniProtKB-SubCell"/>
</dbReference>
<evidence type="ECO:0000313" key="8">
    <source>
        <dbReference type="EMBL" id="PMD48963.1"/>
    </source>
</evidence>
<proteinExistence type="predicted"/>
<dbReference type="Pfam" id="PF01565">
    <property type="entry name" value="FAD_binding_4"/>
    <property type="match status" value="1"/>
</dbReference>
<evidence type="ECO:0000256" key="5">
    <source>
        <dbReference type="ARBA" id="ARBA00023002"/>
    </source>
</evidence>
<dbReference type="PANTHER" id="PTHR10801">
    <property type="entry name" value="24-DEHYDROCHOLESTEROL REDUCTASE"/>
    <property type="match status" value="1"/>
</dbReference>
<keyword evidence="9" id="KW-1185">Reference proteome</keyword>
<dbReference type="InterPro" id="IPR036318">
    <property type="entry name" value="FAD-bd_PCMH-like_sf"/>
</dbReference>
<feature type="domain" description="FAD-binding PCMH-type" evidence="7">
    <location>
        <begin position="1"/>
        <end position="168"/>
    </location>
</feature>
<dbReference type="Proteomes" id="UP000235786">
    <property type="component" value="Unassembled WGS sequence"/>
</dbReference>
<dbReference type="Gene3D" id="3.30.465.10">
    <property type="match status" value="1"/>
</dbReference>
<dbReference type="AlphaFoldDB" id="A0A2J6SDX3"/>
<dbReference type="GO" id="GO:0050614">
    <property type="term" value="F:Delta24-sterol reductase activity"/>
    <property type="evidence" value="ECO:0007669"/>
    <property type="project" value="UniProtKB-EC"/>
</dbReference>
<dbReference type="GO" id="GO:0005737">
    <property type="term" value="C:cytoplasm"/>
    <property type="evidence" value="ECO:0007669"/>
    <property type="project" value="TreeGrafter"/>
</dbReference>
<dbReference type="InterPro" id="IPR006094">
    <property type="entry name" value="Oxid_FAD_bind_N"/>
</dbReference>
<accession>A0A2J6SDX3</accession>
<evidence type="ECO:0000256" key="4">
    <source>
        <dbReference type="ARBA" id="ARBA00022989"/>
    </source>
</evidence>
<name>A0A2J6SDX3_HYAVF</name>
<evidence type="ECO:0000256" key="2">
    <source>
        <dbReference type="ARBA" id="ARBA00012405"/>
    </source>
</evidence>
<reference evidence="8 9" key="1">
    <citation type="submission" date="2016-04" db="EMBL/GenBank/DDBJ databases">
        <title>A degradative enzymes factory behind the ericoid mycorrhizal symbiosis.</title>
        <authorList>
            <consortium name="DOE Joint Genome Institute"/>
            <person name="Martino E."/>
            <person name="Morin E."/>
            <person name="Grelet G."/>
            <person name="Kuo A."/>
            <person name="Kohler A."/>
            <person name="Daghino S."/>
            <person name="Barry K."/>
            <person name="Choi C."/>
            <person name="Cichocki N."/>
            <person name="Clum A."/>
            <person name="Copeland A."/>
            <person name="Hainaut M."/>
            <person name="Haridas S."/>
            <person name="Labutti K."/>
            <person name="Lindquist E."/>
            <person name="Lipzen A."/>
            <person name="Khouja H.-R."/>
            <person name="Murat C."/>
            <person name="Ohm R."/>
            <person name="Olson A."/>
            <person name="Spatafora J."/>
            <person name="Veneault-Fourrey C."/>
            <person name="Henrissat B."/>
            <person name="Grigoriev I."/>
            <person name="Martin F."/>
            <person name="Perotto S."/>
        </authorList>
    </citation>
    <scope>NUCLEOTIDE SEQUENCE [LARGE SCALE GENOMIC DNA]</scope>
    <source>
        <strain evidence="8 9">F</strain>
    </source>
</reference>
<dbReference type="OrthoDB" id="415825at2759"/>
<dbReference type="GO" id="GO:0071949">
    <property type="term" value="F:FAD binding"/>
    <property type="evidence" value="ECO:0007669"/>
    <property type="project" value="InterPro"/>
</dbReference>
<protein>
    <recommendedName>
        <fullName evidence="2">Delta(24)-sterol reductase</fullName>
        <ecNumber evidence="2">1.3.1.72</ecNumber>
    </recommendedName>
</protein>
<gene>
    <name evidence="8" type="ORF">L207DRAFT_595567</name>
</gene>
<keyword evidence="5" id="KW-0560">Oxidoreductase</keyword>
<dbReference type="GO" id="GO:0000246">
    <property type="term" value="F:Delta24(24-1) sterol reductase activity"/>
    <property type="evidence" value="ECO:0007669"/>
    <property type="project" value="TreeGrafter"/>
</dbReference>
<dbReference type="SUPFAM" id="SSF56176">
    <property type="entry name" value="FAD-binding/transporter-associated domain-like"/>
    <property type="match status" value="1"/>
</dbReference>
<keyword evidence="4" id="KW-1133">Transmembrane helix</keyword>
<keyword evidence="3" id="KW-0812">Transmembrane</keyword>